<accession>X0PBA8</accession>
<gene>
    <name evidence="1" type="ORF">JCM14108_2306</name>
</gene>
<evidence type="ECO:0000313" key="2">
    <source>
        <dbReference type="Proteomes" id="UP000019488"/>
    </source>
</evidence>
<organism evidence="1 2">
    <name type="scientific">Lentilactobacillus farraginis DSM 18382 = JCM 14108</name>
    <dbReference type="NCBI Taxonomy" id="1423743"/>
    <lineage>
        <taxon>Bacteria</taxon>
        <taxon>Bacillati</taxon>
        <taxon>Bacillota</taxon>
        <taxon>Bacilli</taxon>
        <taxon>Lactobacillales</taxon>
        <taxon>Lactobacillaceae</taxon>
        <taxon>Lentilactobacillus</taxon>
    </lineage>
</organism>
<protein>
    <submittedName>
        <fullName evidence="1">Uncharacterized protein</fullName>
    </submittedName>
</protein>
<sequence>MKKSISGLSLNEGALQSLNKFNSYKLNNYKPLKISSAFADKDIQSIQKRMTAMSVNNEAVKKMSQLDSTKLNKFTQATIKRTLQDKNVQKTIEMLSRV</sequence>
<comment type="caution">
    <text evidence="1">The sequence shown here is derived from an EMBL/GenBank/DDBJ whole genome shotgun (WGS) entry which is preliminary data.</text>
</comment>
<dbReference type="Proteomes" id="UP000019488">
    <property type="component" value="Unassembled WGS sequence"/>
</dbReference>
<dbReference type="RefSeq" id="WP_035180473.1">
    <property type="nucleotide sequence ID" value="NZ_AZFY01000017.1"/>
</dbReference>
<name>X0PBA8_9LACO</name>
<proteinExistence type="predicted"/>
<evidence type="ECO:0000313" key="1">
    <source>
        <dbReference type="EMBL" id="GAF37284.1"/>
    </source>
</evidence>
<dbReference type="EMBL" id="BAKI01000029">
    <property type="protein sequence ID" value="GAF37284.1"/>
    <property type="molecule type" value="Genomic_DNA"/>
</dbReference>
<reference evidence="1" key="1">
    <citation type="journal article" date="2014" name="Genome Announc.">
        <title>Draft Genome Sequences of Two Lactobacillus Strains, L. farraginis JCM 14108T and L. composti JCM 14202T, Isolated from Compost of Distilled Shochu Residue.</title>
        <authorList>
            <person name="Yuki M."/>
            <person name="Oshima K."/>
            <person name="Suda W."/>
            <person name="Kitahara M."/>
            <person name="Kitamura K."/>
            <person name="Iida T."/>
            <person name="Hattori M."/>
            <person name="Ohkuma M."/>
        </authorList>
    </citation>
    <scope>NUCLEOTIDE SEQUENCE [LARGE SCALE GENOMIC DNA]</scope>
    <source>
        <strain evidence="1">JCM 14108</strain>
    </source>
</reference>
<dbReference type="AlphaFoldDB" id="X0PBA8"/>